<dbReference type="Pfam" id="PF00644">
    <property type="entry name" value="PARP"/>
    <property type="match status" value="1"/>
</dbReference>
<dbReference type="OrthoDB" id="9514740at2759"/>
<dbReference type="PANTHER" id="PTHR45740">
    <property type="entry name" value="POLY [ADP-RIBOSE] POLYMERASE"/>
    <property type="match status" value="1"/>
</dbReference>
<dbReference type="PANTHER" id="PTHR45740:SF2">
    <property type="entry name" value="POLY [ADP-RIBOSE] POLYMERASE"/>
    <property type="match status" value="1"/>
</dbReference>
<reference evidence="3" key="2">
    <citation type="submission" date="2015-01" db="EMBL/GenBank/DDBJ databases">
        <title>Evolutionary Origins and Diversification of the Mycorrhizal Mutualists.</title>
        <authorList>
            <consortium name="DOE Joint Genome Institute"/>
            <consortium name="Mycorrhizal Genomics Consortium"/>
            <person name="Kohler A."/>
            <person name="Kuo A."/>
            <person name="Nagy L.G."/>
            <person name="Floudas D."/>
            <person name="Copeland A."/>
            <person name="Barry K.W."/>
            <person name="Cichocki N."/>
            <person name="Veneault-Fourrey C."/>
            <person name="LaButti K."/>
            <person name="Lindquist E.A."/>
            <person name="Lipzen A."/>
            <person name="Lundell T."/>
            <person name="Morin E."/>
            <person name="Murat C."/>
            <person name="Riley R."/>
            <person name="Ohm R."/>
            <person name="Sun H."/>
            <person name="Tunlid A."/>
            <person name="Henrissat B."/>
            <person name="Grigoriev I.V."/>
            <person name="Hibbett D.S."/>
            <person name="Martin F."/>
        </authorList>
    </citation>
    <scope>NUCLEOTIDE SEQUENCE [LARGE SCALE GENOMIC DNA]</scope>
    <source>
        <strain evidence="3">MUT 4182</strain>
    </source>
</reference>
<gene>
    <name evidence="2" type="ORF">M407DRAFT_211142</name>
</gene>
<sequence>MTDDVDAYCQLRHSRLPKKSRVKSAPAEYAVSAGISTASQTSTSLRLLELDDRYDKQEYFRSESRDFSPNTFRCPWREIAPSVQNLFKRGWKHPDKAFPDIQRIFAVVLPNHLERPYLAYESRLERSHGDSGVNEKLVFHGTPRYCRLGDGDKIMGLCKKSACGLCAILRQSFSVKQAGTAPDRDFLRFGHGIYTSSASSKADDYTDDHSNSQNRVLLVARAALGKGKVLRRNTENLRSPPSGYASVLGEVGFGLNYDEQVLYRDNAIRSAYVIIYEP</sequence>
<evidence type="ECO:0000313" key="2">
    <source>
        <dbReference type="EMBL" id="KIO25032.1"/>
    </source>
</evidence>
<dbReference type="InterPro" id="IPR051712">
    <property type="entry name" value="ARTD-AVP"/>
</dbReference>
<keyword evidence="3" id="KW-1185">Reference proteome</keyword>
<dbReference type="STRING" id="1051891.A0A0C3LUG8"/>
<proteinExistence type="predicted"/>
<accession>A0A0C3LUG8</accession>
<feature type="domain" description="PARP catalytic" evidence="1">
    <location>
        <begin position="125"/>
        <end position="249"/>
    </location>
</feature>
<dbReference type="GO" id="GO:1990404">
    <property type="term" value="F:NAD+-protein mono-ADP-ribosyltransferase activity"/>
    <property type="evidence" value="ECO:0007669"/>
    <property type="project" value="TreeGrafter"/>
</dbReference>
<dbReference type="AlphaFoldDB" id="A0A0C3LUG8"/>
<evidence type="ECO:0000313" key="3">
    <source>
        <dbReference type="Proteomes" id="UP000054248"/>
    </source>
</evidence>
<dbReference type="InterPro" id="IPR012317">
    <property type="entry name" value="Poly(ADP-ribose)pol_cat_dom"/>
</dbReference>
<organism evidence="2 3">
    <name type="scientific">Tulasnella calospora MUT 4182</name>
    <dbReference type="NCBI Taxonomy" id="1051891"/>
    <lineage>
        <taxon>Eukaryota</taxon>
        <taxon>Fungi</taxon>
        <taxon>Dikarya</taxon>
        <taxon>Basidiomycota</taxon>
        <taxon>Agaricomycotina</taxon>
        <taxon>Agaricomycetes</taxon>
        <taxon>Cantharellales</taxon>
        <taxon>Tulasnellaceae</taxon>
        <taxon>Tulasnella</taxon>
    </lineage>
</organism>
<reference evidence="2 3" key="1">
    <citation type="submission" date="2014-04" db="EMBL/GenBank/DDBJ databases">
        <authorList>
            <consortium name="DOE Joint Genome Institute"/>
            <person name="Kuo A."/>
            <person name="Girlanda M."/>
            <person name="Perotto S."/>
            <person name="Kohler A."/>
            <person name="Nagy L.G."/>
            <person name="Floudas D."/>
            <person name="Copeland A."/>
            <person name="Barry K.W."/>
            <person name="Cichocki N."/>
            <person name="Veneault-Fourrey C."/>
            <person name="LaButti K."/>
            <person name="Lindquist E.A."/>
            <person name="Lipzen A."/>
            <person name="Lundell T."/>
            <person name="Morin E."/>
            <person name="Murat C."/>
            <person name="Sun H."/>
            <person name="Tunlid A."/>
            <person name="Henrissat B."/>
            <person name="Grigoriev I.V."/>
            <person name="Hibbett D.S."/>
            <person name="Martin F."/>
            <person name="Nordberg H.P."/>
            <person name="Cantor M.N."/>
            <person name="Hua S.X."/>
        </authorList>
    </citation>
    <scope>NUCLEOTIDE SEQUENCE [LARGE SCALE GENOMIC DNA]</scope>
    <source>
        <strain evidence="2 3">MUT 4182</strain>
    </source>
</reference>
<dbReference type="GO" id="GO:0005634">
    <property type="term" value="C:nucleus"/>
    <property type="evidence" value="ECO:0007669"/>
    <property type="project" value="TreeGrafter"/>
</dbReference>
<evidence type="ECO:0000259" key="1">
    <source>
        <dbReference type="Pfam" id="PF00644"/>
    </source>
</evidence>
<dbReference type="SUPFAM" id="SSF56399">
    <property type="entry name" value="ADP-ribosylation"/>
    <property type="match status" value="1"/>
</dbReference>
<dbReference type="EMBL" id="KN823049">
    <property type="protein sequence ID" value="KIO25032.1"/>
    <property type="molecule type" value="Genomic_DNA"/>
</dbReference>
<protein>
    <recommendedName>
        <fullName evidence="1">PARP catalytic domain-containing protein</fullName>
    </recommendedName>
</protein>
<dbReference type="Proteomes" id="UP000054248">
    <property type="component" value="Unassembled WGS sequence"/>
</dbReference>
<dbReference type="Gene3D" id="3.90.228.10">
    <property type="match status" value="1"/>
</dbReference>
<dbReference type="HOGENOM" id="CLU_039434_1_0_1"/>
<name>A0A0C3LUG8_9AGAM</name>
<dbReference type="GO" id="GO:0003950">
    <property type="term" value="F:NAD+ poly-ADP-ribosyltransferase activity"/>
    <property type="evidence" value="ECO:0007669"/>
    <property type="project" value="InterPro"/>
</dbReference>